<dbReference type="EMBL" id="UINC01043523">
    <property type="protein sequence ID" value="SVB47681.1"/>
    <property type="molecule type" value="Genomic_DNA"/>
</dbReference>
<feature type="region of interest" description="Disordered" evidence="5">
    <location>
        <begin position="1"/>
        <end position="44"/>
    </location>
</feature>
<dbReference type="Pfam" id="PF05128">
    <property type="entry name" value="DUF697"/>
    <property type="match status" value="1"/>
</dbReference>
<name>A0A382ECI4_9ZZZZ</name>
<dbReference type="GO" id="GO:0016020">
    <property type="term" value="C:membrane"/>
    <property type="evidence" value="ECO:0007669"/>
    <property type="project" value="UniProtKB-SubCell"/>
</dbReference>
<feature type="compositionally biased region" description="Polar residues" evidence="5">
    <location>
        <begin position="10"/>
        <end position="22"/>
    </location>
</feature>
<keyword evidence="2 6" id="KW-0812">Transmembrane</keyword>
<evidence type="ECO:0000256" key="4">
    <source>
        <dbReference type="ARBA" id="ARBA00023136"/>
    </source>
</evidence>
<keyword evidence="4 6" id="KW-0472">Membrane</keyword>
<dbReference type="InterPro" id="IPR021147">
    <property type="entry name" value="DUF697"/>
</dbReference>
<feature type="transmembrane region" description="Helical" evidence="6">
    <location>
        <begin position="150"/>
        <end position="175"/>
    </location>
</feature>
<evidence type="ECO:0000313" key="7">
    <source>
        <dbReference type="EMBL" id="SVB47681.1"/>
    </source>
</evidence>
<proteinExistence type="predicted"/>
<evidence type="ECO:0000256" key="5">
    <source>
        <dbReference type="SAM" id="MobiDB-lite"/>
    </source>
</evidence>
<feature type="transmembrane region" description="Helical" evidence="6">
    <location>
        <begin position="124"/>
        <end position="144"/>
    </location>
</feature>
<evidence type="ECO:0008006" key="8">
    <source>
        <dbReference type="Google" id="ProtNLM"/>
    </source>
</evidence>
<organism evidence="7">
    <name type="scientific">marine metagenome</name>
    <dbReference type="NCBI Taxonomy" id="408172"/>
    <lineage>
        <taxon>unclassified sequences</taxon>
        <taxon>metagenomes</taxon>
        <taxon>ecological metagenomes</taxon>
    </lineage>
</organism>
<evidence type="ECO:0000256" key="1">
    <source>
        <dbReference type="ARBA" id="ARBA00004141"/>
    </source>
</evidence>
<evidence type="ECO:0000256" key="2">
    <source>
        <dbReference type="ARBA" id="ARBA00022692"/>
    </source>
</evidence>
<comment type="subcellular location">
    <subcellularLocation>
        <location evidence="1">Membrane</location>
        <topology evidence="1">Multi-pass membrane protein</topology>
    </subcellularLocation>
</comment>
<sequence>MESAPGPDDGSQSQATESQDGTESPGACGPGPESTSLGSAPEGALQVDSEVHNPAGRDDEVQQRVARAMEVVRRRTNWAIAGGLLPIPGFDILAIAGVQLAMLRELSVHYGVPFQRNLAKSLTTTLLGSVLPYAVGAGLAGSIAKVMPVLGWGVGLAAVSALAGAATHATGLVFVQHFESGGTFLDFDPVATREFFRREFDAARNRGGSSSAGSA</sequence>
<keyword evidence="3 6" id="KW-1133">Transmembrane helix</keyword>
<feature type="transmembrane region" description="Helical" evidence="6">
    <location>
        <begin position="78"/>
        <end position="103"/>
    </location>
</feature>
<evidence type="ECO:0000256" key="6">
    <source>
        <dbReference type="SAM" id="Phobius"/>
    </source>
</evidence>
<accession>A0A382ECI4</accession>
<gene>
    <name evidence="7" type="ORF">METZ01_LOCUS200535</name>
</gene>
<reference evidence="7" key="1">
    <citation type="submission" date="2018-05" db="EMBL/GenBank/DDBJ databases">
        <authorList>
            <person name="Lanie J.A."/>
            <person name="Ng W.-L."/>
            <person name="Kazmierczak K.M."/>
            <person name="Andrzejewski T.M."/>
            <person name="Davidsen T.M."/>
            <person name="Wayne K.J."/>
            <person name="Tettelin H."/>
            <person name="Glass J.I."/>
            <person name="Rusch D."/>
            <person name="Podicherti R."/>
            <person name="Tsui H.-C.T."/>
            <person name="Winkler M.E."/>
        </authorList>
    </citation>
    <scope>NUCLEOTIDE SEQUENCE</scope>
</reference>
<protein>
    <recommendedName>
        <fullName evidence="8">GTPase domain-containing protein</fullName>
    </recommendedName>
</protein>
<dbReference type="AlphaFoldDB" id="A0A382ECI4"/>
<evidence type="ECO:0000256" key="3">
    <source>
        <dbReference type="ARBA" id="ARBA00022989"/>
    </source>
</evidence>